<evidence type="ECO:0000256" key="2">
    <source>
        <dbReference type="SAM" id="MobiDB-lite"/>
    </source>
</evidence>
<feature type="compositionally biased region" description="Polar residues" evidence="2">
    <location>
        <begin position="410"/>
        <end position="419"/>
    </location>
</feature>
<dbReference type="InterPro" id="IPR004902">
    <property type="entry name" value="Rhabdo_ncap_2"/>
</dbReference>
<reference evidence="4" key="1">
    <citation type="journal article" date="2019" name="Gigascience">
        <title>De novo genome assembly of the endangered Acer yangbiense, a plant species with extremely small populations endemic to Yunnan Province, China.</title>
        <authorList>
            <person name="Yang J."/>
            <person name="Wariss H.M."/>
            <person name="Tao L."/>
            <person name="Zhang R."/>
            <person name="Yun Q."/>
            <person name="Hollingsworth P."/>
            <person name="Dao Z."/>
            <person name="Luo G."/>
            <person name="Guo H."/>
            <person name="Ma Y."/>
            <person name="Sun W."/>
        </authorList>
    </citation>
    <scope>NUCLEOTIDE SEQUENCE [LARGE SCALE GENOMIC DNA]</scope>
    <source>
        <strain evidence="4">cv. Malutang</strain>
    </source>
</reference>
<evidence type="ECO:0000313" key="3">
    <source>
        <dbReference type="EMBL" id="TXG50330.1"/>
    </source>
</evidence>
<proteinExistence type="predicted"/>
<accession>A0A5C7GZW6</accession>
<gene>
    <name evidence="3" type="ORF">EZV62_022854</name>
</gene>
<protein>
    <submittedName>
        <fullName evidence="3">Uncharacterized protein</fullName>
    </submittedName>
</protein>
<feature type="compositionally biased region" description="Polar residues" evidence="2">
    <location>
        <begin position="437"/>
        <end position="451"/>
    </location>
</feature>
<dbReference type="Proteomes" id="UP000323000">
    <property type="component" value="Chromosome 11"/>
</dbReference>
<comment type="subcellular location">
    <subcellularLocation>
        <location evidence="1">Virion</location>
    </subcellularLocation>
</comment>
<feature type="compositionally biased region" description="Basic residues" evidence="2">
    <location>
        <begin position="423"/>
        <end position="432"/>
    </location>
</feature>
<dbReference type="AlphaFoldDB" id="A0A5C7GZW6"/>
<organism evidence="3 4">
    <name type="scientific">Acer yangbiense</name>
    <dbReference type="NCBI Taxonomy" id="1000413"/>
    <lineage>
        <taxon>Eukaryota</taxon>
        <taxon>Viridiplantae</taxon>
        <taxon>Streptophyta</taxon>
        <taxon>Embryophyta</taxon>
        <taxon>Tracheophyta</taxon>
        <taxon>Spermatophyta</taxon>
        <taxon>Magnoliopsida</taxon>
        <taxon>eudicotyledons</taxon>
        <taxon>Gunneridae</taxon>
        <taxon>Pentapetalae</taxon>
        <taxon>rosids</taxon>
        <taxon>malvids</taxon>
        <taxon>Sapindales</taxon>
        <taxon>Sapindaceae</taxon>
        <taxon>Hippocastanoideae</taxon>
        <taxon>Acereae</taxon>
        <taxon>Acer</taxon>
    </lineage>
</organism>
<sequence length="471" mass="53465">MRTSLMTLGVGTKNPSVNTTITPAIFDPDFFKKPNNRIYHIDELNDESILREWEKIRESLNTGISPRVLLSIVRVAMQIKTCDGSKNIMQLAPHQGLPDSLAATDLSESKIPMRAMRASRVRLVDEVGEKRVDLGATVEETSKCKSMAIVASYLCCAILRLLKKSPSTFLKGIPSIIDTFADFYYTVEPETIYHFSMSEQMAHVIHAAFNNSIPLQRTVVFYLANAQDVLQSTSQEYNLLKFFLAQHIELKGLHAYKLYAQAFESVKTLSNPVFMSWLTNDSSILPLKMIGHIIMNYDCETHRTNLFKYARYLEEGCFYDLHTKNCLPFVYVLSKLIITLHPNLRGTMGDPTNIEELKTLAEWEKKTGDVFVKSFLEELAKVKKMSTIAGRIHHMIQGTTPQNGVQTMQQARQQTHCTPSNRRTNRNGHRHTTTSTLHRNSTKGKVQVSTEKPSHRIAKMPRAQHQSTSIK</sequence>
<dbReference type="EMBL" id="VAHF01000011">
    <property type="protein sequence ID" value="TXG50330.1"/>
    <property type="molecule type" value="Genomic_DNA"/>
</dbReference>
<dbReference type="Pfam" id="PF03216">
    <property type="entry name" value="Rhabdo_ncap_2"/>
    <property type="match status" value="1"/>
</dbReference>
<dbReference type="OrthoDB" id="10316382at2759"/>
<feature type="region of interest" description="Disordered" evidence="2">
    <location>
        <begin position="410"/>
        <end position="471"/>
    </location>
</feature>
<evidence type="ECO:0000256" key="1">
    <source>
        <dbReference type="ARBA" id="ARBA00004328"/>
    </source>
</evidence>
<keyword evidence="4" id="KW-1185">Reference proteome</keyword>
<evidence type="ECO:0000313" key="4">
    <source>
        <dbReference type="Proteomes" id="UP000323000"/>
    </source>
</evidence>
<comment type="caution">
    <text evidence="3">The sequence shown here is derived from an EMBL/GenBank/DDBJ whole genome shotgun (WGS) entry which is preliminary data.</text>
</comment>
<name>A0A5C7GZW6_9ROSI</name>